<dbReference type="PANTHER" id="PTHR30055">
    <property type="entry name" value="HTH-TYPE TRANSCRIPTIONAL REGULATOR RUTR"/>
    <property type="match status" value="1"/>
</dbReference>
<dbReference type="EMBL" id="JAGEOJ010000015">
    <property type="protein sequence ID" value="MBO2452162.1"/>
    <property type="molecule type" value="Genomic_DNA"/>
</dbReference>
<proteinExistence type="predicted"/>
<dbReference type="PROSITE" id="PS50977">
    <property type="entry name" value="HTH_TETR_2"/>
    <property type="match status" value="1"/>
</dbReference>
<keyword evidence="1 2" id="KW-0238">DNA-binding</keyword>
<dbReference type="AlphaFoldDB" id="A0A939PH44"/>
<dbReference type="GO" id="GO:0000976">
    <property type="term" value="F:transcription cis-regulatory region binding"/>
    <property type="evidence" value="ECO:0007669"/>
    <property type="project" value="TreeGrafter"/>
</dbReference>
<accession>A0A939PH44</accession>
<dbReference type="RefSeq" id="WP_208260050.1">
    <property type="nucleotide sequence ID" value="NZ_JAGEOJ010000015.1"/>
</dbReference>
<feature type="domain" description="HTH tetR-type" evidence="3">
    <location>
        <begin position="11"/>
        <end position="71"/>
    </location>
</feature>
<feature type="DNA-binding region" description="H-T-H motif" evidence="2">
    <location>
        <begin position="34"/>
        <end position="53"/>
    </location>
</feature>
<comment type="caution">
    <text evidence="4">The sequence shown here is derived from an EMBL/GenBank/DDBJ whole genome shotgun (WGS) entry which is preliminary data.</text>
</comment>
<organism evidence="4 5">
    <name type="scientific">Actinomadura barringtoniae</name>
    <dbReference type="NCBI Taxonomy" id="1427535"/>
    <lineage>
        <taxon>Bacteria</taxon>
        <taxon>Bacillati</taxon>
        <taxon>Actinomycetota</taxon>
        <taxon>Actinomycetes</taxon>
        <taxon>Streptosporangiales</taxon>
        <taxon>Thermomonosporaceae</taxon>
        <taxon>Actinomadura</taxon>
    </lineage>
</organism>
<evidence type="ECO:0000256" key="1">
    <source>
        <dbReference type="ARBA" id="ARBA00023125"/>
    </source>
</evidence>
<evidence type="ECO:0000313" key="5">
    <source>
        <dbReference type="Proteomes" id="UP000669179"/>
    </source>
</evidence>
<dbReference type="Gene3D" id="1.10.357.10">
    <property type="entry name" value="Tetracycline Repressor, domain 2"/>
    <property type="match status" value="1"/>
</dbReference>
<dbReference type="PRINTS" id="PR00455">
    <property type="entry name" value="HTHTETR"/>
</dbReference>
<evidence type="ECO:0000256" key="2">
    <source>
        <dbReference type="PROSITE-ProRule" id="PRU00335"/>
    </source>
</evidence>
<dbReference type="GO" id="GO:0003700">
    <property type="term" value="F:DNA-binding transcription factor activity"/>
    <property type="evidence" value="ECO:0007669"/>
    <property type="project" value="TreeGrafter"/>
</dbReference>
<dbReference type="InterPro" id="IPR001647">
    <property type="entry name" value="HTH_TetR"/>
</dbReference>
<sequence>MPRNRQDVDREAKVTEIREAALRILREGGPAALSHSAVAKDLGLARTAIYWYFPTKDDLFVAALTDAYAEDLGDPPETDDIMPRLAWALERLTALQPLTHALHERARHSPAAAELETALLQGLTTRLHALLASKVPPEKLAPITTTIVVFFEGLLVQPRPPEERLRLLEFLISELT</sequence>
<evidence type="ECO:0000313" key="4">
    <source>
        <dbReference type="EMBL" id="MBO2452162.1"/>
    </source>
</evidence>
<dbReference type="Pfam" id="PF00440">
    <property type="entry name" value="TetR_N"/>
    <property type="match status" value="1"/>
</dbReference>
<name>A0A939PH44_9ACTN</name>
<dbReference type="InterPro" id="IPR050109">
    <property type="entry name" value="HTH-type_TetR-like_transc_reg"/>
</dbReference>
<reference evidence="4" key="1">
    <citation type="submission" date="2021-03" db="EMBL/GenBank/DDBJ databases">
        <authorList>
            <person name="Kanchanasin P."/>
            <person name="Saeng-In P."/>
            <person name="Phongsopitanun W."/>
            <person name="Yuki M."/>
            <person name="Kudo T."/>
            <person name="Ohkuma M."/>
            <person name="Tanasupawat S."/>
        </authorList>
    </citation>
    <scope>NUCLEOTIDE SEQUENCE</scope>
    <source>
        <strain evidence="4">GKU 128</strain>
    </source>
</reference>
<protein>
    <submittedName>
        <fullName evidence="4">TetR/AcrR family transcriptional regulator</fullName>
    </submittedName>
</protein>
<dbReference type="SUPFAM" id="SSF46689">
    <property type="entry name" value="Homeodomain-like"/>
    <property type="match status" value="1"/>
</dbReference>
<dbReference type="InterPro" id="IPR009057">
    <property type="entry name" value="Homeodomain-like_sf"/>
</dbReference>
<gene>
    <name evidence="4" type="ORF">J4573_34090</name>
</gene>
<evidence type="ECO:0000259" key="3">
    <source>
        <dbReference type="PROSITE" id="PS50977"/>
    </source>
</evidence>
<dbReference type="PANTHER" id="PTHR30055:SF231">
    <property type="entry name" value="TRANSCRIPTIONAL REGULATORY PROTEIN (PROBABLY DEOR-FAMILY)-RELATED"/>
    <property type="match status" value="1"/>
</dbReference>
<dbReference type="Proteomes" id="UP000669179">
    <property type="component" value="Unassembled WGS sequence"/>
</dbReference>
<keyword evidence="5" id="KW-1185">Reference proteome</keyword>